<keyword evidence="3" id="KW-1185">Reference proteome</keyword>
<accession>A0A1H7HMP3</accession>
<sequence length="219" mass="23470">MQKSLIGAAMLAAAFTSSAYAESSLKLFSEPGDYIGGGKQYSYSEPAATFQYTENYHKGITVNINAGNEWWSLILVSGDKTQLKPGVYLNAERFPFQSAGKPGLNFSGSGRGCNTLTGQFEVLEVGYDEAGKLKSLGVNFEQHCEGGVPALYGSLYFNSLPAVGASTQGVSVQRVICRNVTTGQRVRFNSDAPTFDCRKQGLQVNTGDRVTITVQGAAY</sequence>
<dbReference type="AlphaFoldDB" id="A0A1H7HMP3"/>
<name>A0A1H7HMP3_9GAMM</name>
<protein>
    <submittedName>
        <fullName evidence="2">Uncharacterized protein</fullName>
    </submittedName>
</protein>
<dbReference type="Proteomes" id="UP000185766">
    <property type="component" value="Unassembled WGS sequence"/>
</dbReference>
<keyword evidence="1" id="KW-0732">Signal</keyword>
<gene>
    <name evidence="2" type="ORF">SAMN05216214_10322</name>
</gene>
<proteinExistence type="predicted"/>
<evidence type="ECO:0000313" key="2">
    <source>
        <dbReference type="EMBL" id="SEK50907.1"/>
    </source>
</evidence>
<dbReference type="RefSeq" id="WP_074865061.1">
    <property type="nucleotide sequence ID" value="NZ_FOAS01000003.1"/>
</dbReference>
<evidence type="ECO:0000256" key="1">
    <source>
        <dbReference type="SAM" id="SignalP"/>
    </source>
</evidence>
<evidence type="ECO:0000313" key="3">
    <source>
        <dbReference type="Proteomes" id="UP000185766"/>
    </source>
</evidence>
<dbReference type="EMBL" id="FOAS01000003">
    <property type="protein sequence ID" value="SEK50907.1"/>
    <property type="molecule type" value="Genomic_DNA"/>
</dbReference>
<feature type="chain" id="PRO_5010336570" evidence="1">
    <location>
        <begin position="22"/>
        <end position="219"/>
    </location>
</feature>
<organism evidence="2 3">
    <name type="scientific">Atopomonas hussainii</name>
    <dbReference type="NCBI Taxonomy" id="1429083"/>
    <lineage>
        <taxon>Bacteria</taxon>
        <taxon>Pseudomonadati</taxon>
        <taxon>Pseudomonadota</taxon>
        <taxon>Gammaproteobacteria</taxon>
        <taxon>Pseudomonadales</taxon>
        <taxon>Pseudomonadaceae</taxon>
        <taxon>Atopomonas</taxon>
    </lineage>
</organism>
<reference evidence="2 3" key="1">
    <citation type="submission" date="2016-10" db="EMBL/GenBank/DDBJ databases">
        <authorList>
            <person name="de Groot N.N."/>
        </authorList>
    </citation>
    <scope>NUCLEOTIDE SEQUENCE [LARGE SCALE GENOMIC DNA]</scope>
    <source>
        <strain evidence="2 3">JCM 19513</strain>
    </source>
</reference>
<feature type="signal peptide" evidence="1">
    <location>
        <begin position="1"/>
        <end position="21"/>
    </location>
</feature>